<dbReference type="PANTHER" id="PTHR43464:SF89">
    <property type="entry name" value="METHYLTRANSFERASE"/>
    <property type="match status" value="1"/>
</dbReference>
<evidence type="ECO:0000313" key="3">
    <source>
        <dbReference type="Proteomes" id="UP001156905"/>
    </source>
</evidence>
<dbReference type="InterPro" id="IPR041698">
    <property type="entry name" value="Methyltransf_25"/>
</dbReference>
<feature type="domain" description="Methyltransferase" evidence="1">
    <location>
        <begin position="65"/>
        <end position="148"/>
    </location>
</feature>
<dbReference type="SUPFAM" id="SSF53335">
    <property type="entry name" value="S-adenosyl-L-methionine-dependent methyltransferases"/>
    <property type="match status" value="1"/>
</dbReference>
<dbReference type="PANTHER" id="PTHR43464">
    <property type="entry name" value="METHYLTRANSFERASE"/>
    <property type="match status" value="1"/>
</dbReference>
<dbReference type="EMBL" id="BSOW01000034">
    <property type="protein sequence ID" value="GLR90425.1"/>
    <property type="molecule type" value="Genomic_DNA"/>
</dbReference>
<dbReference type="InterPro" id="IPR029063">
    <property type="entry name" value="SAM-dependent_MTases_sf"/>
</dbReference>
<protein>
    <recommendedName>
        <fullName evidence="1">Methyltransferase domain-containing protein</fullName>
    </recommendedName>
</protein>
<organism evidence="2 3">
    <name type="scientific">Bradyrhizobium iriomotense</name>
    <dbReference type="NCBI Taxonomy" id="441950"/>
    <lineage>
        <taxon>Bacteria</taxon>
        <taxon>Pseudomonadati</taxon>
        <taxon>Pseudomonadota</taxon>
        <taxon>Alphaproteobacteria</taxon>
        <taxon>Hyphomicrobiales</taxon>
        <taxon>Nitrobacteraceae</taxon>
        <taxon>Bradyrhizobium</taxon>
    </lineage>
</organism>
<name>A0ABQ6B7R9_9BRAD</name>
<dbReference type="Pfam" id="PF13649">
    <property type="entry name" value="Methyltransf_25"/>
    <property type="match status" value="1"/>
</dbReference>
<accession>A0ABQ6B7R9</accession>
<dbReference type="Proteomes" id="UP001156905">
    <property type="component" value="Unassembled WGS sequence"/>
</dbReference>
<evidence type="ECO:0000313" key="2">
    <source>
        <dbReference type="EMBL" id="GLR90425.1"/>
    </source>
</evidence>
<dbReference type="CDD" id="cd02440">
    <property type="entry name" value="AdoMet_MTases"/>
    <property type="match status" value="1"/>
</dbReference>
<proteinExistence type="predicted"/>
<evidence type="ECO:0000259" key="1">
    <source>
        <dbReference type="Pfam" id="PF13649"/>
    </source>
</evidence>
<comment type="caution">
    <text evidence="2">The sequence shown here is derived from an EMBL/GenBank/DDBJ whole genome shotgun (WGS) entry which is preliminary data.</text>
</comment>
<keyword evidence="3" id="KW-1185">Reference proteome</keyword>
<reference evidence="3" key="1">
    <citation type="journal article" date="2019" name="Int. J. Syst. Evol. Microbiol.">
        <title>The Global Catalogue of Microorganisms (GCM) 10K type strain sequencing project: providing services to taxonomists for standard genome sequencing and annotation.</title>
        <authorList>
            <consortium name="The Broad Institute Genomics Platform"/>
            <consortium name="The Broad Institute Genome Sequencing Center for Infectious Disease"/>
            <person name="Wu L."/>
            <person name="Ma J."/>
        </authorList>
    </citation>
    <scope>NUCLEOTIDE SEQUENCE [LARGE SCALE GENOMIC DNA]</scope>
    <source>
        <strain evidence="3">NBRC 102520</strain>
    </source>
</reference>
<gene>
    <name evidence="2" type="ORF">GCM10007857_71400</name>
</gene>
<dbReference type="Gene3D" id="3.40.50.150">
    <property type="entry name" value="Vaccinia Virus protein VP39"/>
    <property type="match status" value="1"/>
</dbReference>
<sequence>MGGCRRSPDEPPYAPASCYDPPVMRTADDFNRYYATPDPWGYARATFRDKVLRRRLTRSIRKKSVLELGCGEGHLTQVIFHRARSVTAVDISDVAIARARALNLRNARYENTDLLDTSFGGYDVITAIECIYYLSHEEQGAFLAKVAREHSGKLLWLSGPIIDYQRYFGHRRLMLEFKTLGFTVIKFYNLSVYWHPLSARIVGKLLKLPLGYRLLDRLPERMIYQRLYALRAP</sequence>